<feature type="domain" description="RGS" evidence="5">
    <location>
        <begin position="210"/>
        <end position="323"/>
    </location>
</feature>
<evidence type="ECO:0000313" key="6">
    <source>
        <dbReference type="EMBL" id="KAK0979151.1"/>
    </source>
</evidence>
<dbReference type="Gene3D" id="3.30.450.20">
    <property type="entry name" value="PAS domain"/>
    <property type="match status" value="1"/>
</dbReference>
<keyword evidence="7" id="KW-1185">Reference proteome</keyword>
<dbReference type="PROSITE" id="PS50132">
    <property type="entry name" value="RGS"/>
    <property type="match status" value="1"/>
</dbReference>
<sequence>MASARLYRDYISSDEPRDLTPRRSPSGRTSSSAPGSPRTIISDLQPTQGRTSRLRGETGLPGTPEHEHVDEFLSDRVIGTARTTSSDRIITALPQYGPRIVGFPAIGIASTTDSRRSSFGADGTATMTTENTSVTSYDDDEAREPVLNSMQTGIPPVNSPMAPRFGGVVHKSGVASSVNSATDSMSPMPRDRMSGRSNSSRMPEFFGQSVFQTVLHNPTISHQLLKFGQSRLCGENMEFLARVTRYTALLEEASKAIYEIHKDFISTSAPAQINLPGHLLVKVNNQMKTSLTTTMPMLESVFVDAQADIERLVYTDIYPNFVRHQMSVSAAKALGTDRSKYAGLGDCFVLTDPSKADNPIMYATDGFVKVSGYQRNEIIPRNCRFLQSKHTDRAAVRRLKAAIDKREESVELLLNVKKNGEPFWNLLYVAPLYDAHGNLAFFLGGQINCSTTIHSASDVLKILGASNEPAEEPVPGMMSPPLPSPLAKPPRARSFFNAIRGNPRGNLQPAATPGMENKLIDKLEDLPLKNQMETFHTAYSNASTTHTPQICYRKFIMINYSSYLISFISPGIMDLLFPIKAKSAYQAQAIGSDVFKFLGNHGSGSISWDFKSAVKGALKMGQAISLEMKLCARPYMGFERFLLHWTPLKDEVGAVTWVILTLGNEQRA</sequence>
<keyword evidence="3" id="KW-0157">Chromophore</keyword>
<organism evidence="6 7">
    <name type="scientific">Friedmanniomyces endolithicus</name>
    <dbReference type="NCBI Taxonomy" id="329885"/>
    <lineage>
        <taxon>Eukaryota</taxon>
        <taxon>Fungi</taxon>
        <taxon>Dikarya</taxon>
        <taxon>Ascomycota</taxon>
        <taxon>Pezizomycotina</taxon>
        <taxon>Dothideomycetes</taxon>
        <taxon>Dothideomycetidae</taxon>
        <taxon>Mycosphaerellales</taxon>
        <taxon>Teratosphaeriaceae</taxon>
        <taxon>Friedmanniomyces</taxon>
    </lineage>
</organism>
<evidence type="ECO:0000313" key="7">
    <source>
        <dbReference type="Proteomes" id="UP001175353"/>
    </source>
</evidence>
<accession>A0AAN6KF92</accession>
<dbReference type="GO" id="GO:0005634">
    <property type="term" value="C:nucleus"/>
    <property type="evidence" value="ECO:0007669"/>
    <property type="project" value="TreeGrafter"/>
</dbReference>
<dbReference type="Pfam" id="PF13426">
    <property type="entry name" value="PAS_9"/>
    <property type="match status" value="1"/>
</dbReference>
<feature type="compositionally biased region" description="Low complexity" evidence="4">
    <location>
        <begin position="22"/>
        <end position="39"/>
    </location>
</feature>
<dbReference type="Pfam" id="PF00615">
    <property type="entry name" value="RGS"/>
    <property type="match status" value="1"/>
</dbReference>
<feature type="region of interest" description="Disordered" evidence="4">
    <location>
        <begin position="1"/>
        <end position="67"/>
    </location>
</feature>
<dbReference type="NCBIfam" id="TIGR00229">
    <property type="entry name" value="sensory_box"/>
    <property type="match status" value="1"/>
</dbReference>
<reference evidence="6" key="1">
    <citation type="submission" date="2023-06" db="EMBL/GenBank/DDBJ databases">
        <title>Black Yeasts Isolated from many extreme environments.</title>
        <authorList>
            <person name="Coleine C."/>
            <person name="Stajich J.E."/>
            <person name="Selbmann L."/>
        </authorList>
    </citation>
    <scope>NUCLEOTIDE SEQUENCE</scope>
    <source>
        <strain evidence="6">CCFEE 5200</strain>
    </source>
</reference>
<feature type="compositionally biased region" description="Polar residues" evidence="4">
    <location>
        <begin position="42"/>
        <end position="51"/>
    </location>
</feature>
<evidence type="ECO:0000259" key="5">
    <source>
        <dbReference type="PROSITE" id="PS50132"/>
    </source>
</evidence>
<dbReference type="Gene3D" id="1.10.167.10">
    <property type="entry name" value="Regulator of G-protein Signalling 4, domain 2"/>
    <property type="match status" value="1"/>
</dbReference>
<dbReference type="InterPro" id="IPR044926">
    <property type="entry name" value="RGS_subdomain_2"/>
</dbReference>
<dbReference type="AlphaFoldDB" id="A0AAN6KF92"/>
<evidence type="ECO:0000256" key="3">
    <source>
        <dbReference type="ARBA" id="ARBA00022991"/>
    </source>
</evidence>
<dbReference type="EMBL" id="JAUJLE010000124">
    <property type="protein sequence ID" value="KAK0979151.1"/>
    <property type="molecule type" value="Genomic_DNA"/>
</dbReference>
<dbReference type="PANTHER" id="PTHR47429:SF2">
    <property type="entry name" value="PROTEIN TWIN LOV 1"/>
    <property type="match status" value="1"/>
</dbReference>
<dbReference type="InterPro" id="IPR000014">
    <property type="entry name" value="PAS"/>
</dbReference>
<proteinExistence type="predicted"/>
<dbReference type="Proteomes" id="UP001175353">
    <property type="component" value="Unassembled WGS sequence"/>
</dbReference>
<dbReference type="InterPro" id="IPR016137">
    <property type="entry name" value="RGS"/>
</dbReference>
<evidence type="ECO:0000256" key="1">
    <source>
        <dbReference type="ARBA" id="ARBA00022630"/>
    </source>
</evidence>
<comment type="caution">
    <text evidence="6">The sequence shown here is derived from an EMBL/GenBank/DDBJ whole genome shotgun (WGS) entry which is preliminary data.</text>
</comment>
<feature type="region of interest" description="Disordered" evidence="4">
    <location>
        <begin position="178"/>
        <end position="199"/>
    </location>
</feature>
<dbReference type="CDD" id="cd00130">
    <property type="entry name" value="PAS"/>
    <property type="match status" value="1"/>
</dbReference>
<gene>
    <name evidence="6" type="ORF">LTR91_012750</name>
</gene>
<dbReference type="SUPFAM" id="SSF55785">
    <property type="entry name" value="PYP-like sensor domain (PAS domain)"/>
    <property type="match status" value="1"/>
</dbReference>
<name>A0AAN6KF92_9PEZI</name>
<keyword evidence="1" id="KW-0285">Flavoprotein</keyword>
<dbReference type="InterPro" id="IPR035965">
    <property type="entry name" value="PAS-like_dom_sf"/>
</dbReference>
<dbReference type="PANTHER" id="PTHR47429">
    <property type="entry name" value="PROTEIN TWIN LOV 1"/>
    <property type="match status" value="1"/>
</dbReference>
<dbReference type="SUPFAM" id="SSF48097">
    <property type="entry name" value="Regulator of G-protein signaling, RGS"/>
    <property type="match status" value="1"/>
</dbReference>
<dbReference type="SMART" id="SM00315">
    <property type="entry name" value="RGS"/>
    <property type="match status" value="1"/>
</dbReference>
<evidence type="ECO:0000256" key="4">
    <source>
        <dbReference type="SAM" id="MobiDB-lite"/>
    </source>
</evidence>
<evidence type="ECO:0000256" key="2">
    <source>
        <dbReference type="ARBA" id="ARBA00022643"/>
    </source>
</evidence>
<protein>
    <recommendedName>
        <fullName evidence="5">RGS domain-containing protein</fullName>
    </recommendedName>
</protein>
<dbReference type="InterPro" id="IPR036305">
    <property type="entry name" value="RGS_sf"/>
</dbReference>
<keyword evidence="2" id="KW-0288">FMN</keyword>